<dbReference type="PRINTS" id="PR00367">
    <property type="entry name" value="ETHRSPELEMNT"/>
</dbReference>
<feature type="compositionally biased region" description="Basic residues" evidence="6">
    <location>
        <begin position="324"/>
        <end position="344"/>
    </location>
</feature>
<keyword evidence="4" id="KW-0804">Transcription</keyword>
<evidence type="ECO:0000256" key="5">
    <source>
        <dbReference type="ARBA" id="ARBA00023242"/>
    </source>
</evidence>
<feature type="region of interest" description="Disordered" evidence="6">
    <location>
        <begin position="271"/>
        <end position="290"/>
    </location>
</feature>
<feature type="compositionally biased region" description="Low complexity" evidence="6">
    <location>
        <begin position="140"/>
        <end position="151"/>
    </location>
</feature>
<keyword evidence="3" id="KW-0238">DNA-binding</keyword>
<dbReference type="Gramene" id="TVU26693">
    <property type="protein sequence ID" value="TVU26693"/>
    <property type="gene ID" value="EJB05_29249"/>
</dbReference>
<dbReference type="InterPro" id="IPR036955">
    <property type="entry name" value="AP2/ERF_dom_sf"/>
</dbReference>
<evidence type="ECO:0000259" key="7">
    <source>
        <dbReference type="PROSITE" id="PS51032"/>
    </source>
</evidence>
<keyword evidence="2" id="KW-0805">Transcription regulation</keyword>
<feature type="compositionally biased region" description="Basic and acidic residues" evidence="6">
    <location>
        <begin position="345"/>
        <end position="357"/>
    </location>
</feature>
<gene>
    <name evidence="8" type="ORF">EJB05_29249</name>
</gene>
<dbReference type="PROSITE" id="PS51032">
    <property type="entry name" value="AP2_ERF"/>
    <property type="match status" value="1"/>
</dbReference>
<protein>
    <recommendedName>
        <fullName evidence="7">AP2/ERF domain-containing protein</fullName>
    </recommendedName>
</protein>
<dbReference type="SUPFAM" id="SSF54171">
    <property type="entry name" value="DNA-binding domain"/>
    <property type="match status" value="1"/>
</dbReference>
<evidence type="ECO:0000256" key="3">
    <source>
        <dbReference type="ARBA" id="ARBA00023125"/>
    </source>
</evidence>
<keyword evidence="9" id="KW-1185">Reference proteome</keyword>
<dbReference type="Proteomes" id="UP000324897">
    <property type="component" value="Chromosome 2"/>
</dbReference>
<feature type="compositionally biased region" description="Polar residues" evidence="6">
    <location>
        <begin position="104"/>
        <end position="133"/>
    </location>
</feature>
<dbReference type="SMART" id="SM00380">
    <property type="entry name" value="AP2"/>
    <property type="match status" value="1"/>
</dbReference>
<dbReference type="EMBL" id="RWGY01000013">
    <property type="protein sequence ID" value="TVU26693.1"/>
    <property type="molecule type" value="Genomic_DNA"/>
</dbReference>
<feature type="non-terminal residue" evidence="8">
    <location>
        <position position="357"/>
    </location>
</feature>
<keyword evidence="5" id="KW-0539">Nucleus</keyword>
<dbReference type="FunFam" id="3.30.730.10:FF:000001">
    <property type="entry name" value="Ethylene-responsive transcription factor 2"/>
    <property type="match status" value="1"/>
</dbReference>
<organism evidence="8 9">
    <name type="scientific">Eragrostis curvula</name>
    <name type="common">weeping love grass</name>
    <dbReference type="NCBI Taxonomy" id="38414"/>
    <lineage>
        <taxon>Eukaryota</taxon>
        <taxon>Viridiplantae</taxon>
        <taxon>Streptophyta</taxon>
        <taxon>Embryophyta</taxon>
        <taxon>Tracheophyta</taxon>
        <taxon>Spermatophyta</taxon>
        <taxon>Magnoliopsida</taxon>
        <taxon>Liliopsida</taxon>
        <taxon>Poales</taxon>
        <taxon>Poaceae</taxon>
        <taxon>PACMAD clade</taxon>
        <taxon>Chloridoideae</taxon>
        <taxon>Eragrostideae</taxon>
        <taxon>Eragrostidinae</taxon>
        <taxon>Eragrostis</taxon>
    </lineage>
</organism>
<dbReference type="GO" id="GO:0005634">
    <property type="term" value="C:nucleus"/>
    <property type="evidence" value="ECO:0007669"/>
    <property type="project" value="UniProtKB-SubCell"/>
</dbReference>
<comment type="caution">
    <text evidence="8">The sequence shown here is derived from an EMBL/GenBank/DDBJ whole genome shotgun (WGS) entry which is preliminary data.</text>
</comment>
<dbReference type="OrthoDB" id="696768at2759"/>
<dbReference type="GO" id="GO:0003700">
    <property type="term" value="F:DNA-binding transcription factor activity"/>
    <property type="evidence" value="ECO:0007669"/>
    <property type="project" value="InterPro"/>
</dbReference>
<dbReference type="InterPro" id="IPR016177">
    <property type="entry name" value="DNA-bd_dom_sf"/>
</dbReference>
<dbReference type="Pfam" id="PF00847">
    <property type="entry name" value="AP2"/>
    <property type="match status" value="1"/>
</dbReference>
<reference evidence="8 9" key="1">
    <citation type="journal article" date="2019" name="Sci. Rep.">
        <title>A high-quality genome of Eragrostis curvula grass provides insights into Poaceae evolution and supports new strategies to enhance forage quality.</title>
        <authorList>
            <person name="Carballo J."/>
            <person name="Santos B.A.C.M."/>
            <person name="Zappacosta D."/>
            <person name="Garbus I."/>
            <person name="Selva J.P."/>
            <person name="Gallo C.A."/>
            <person name="Diaz A."/>
            <person name="Albertini E."/>
            <person name="Caccamo M."/>
            <person name="Echenique V."/>
        </authorList>
    </citation>
    <scope>NUCLEOTIDE SEQUENCE [LARGE SCALE GENOMIC DNA]</scope>
    <source>
        <strain evidence="9">cv. Victoria</strain>
        <tissue evidence="8">Leaf</tissue>
    </source>
</reference>
<evidence type="ECO:0000256" key="1">
    <source>
        <dbReference type="ARBA" id="ARBA00004123"/>
    </source>
</evidence>
<evidence type="ECO:0000256" key="4">
    <source>
        <dbReference type="ARBA" id="ARBA00023163"/>
    </source>
</evidence>
<evidence type="ECO:0000256" key="2">
    <source>
        <dbReference type="ARBA" id="ARBA00023015"/>
    </source>
</evidence>
<accession>A0A5J9USF6</accession>
<evidence type="ECO:0000256" key="6">
    <source>
        <dbReference type="SAM" id="MobiDB-lite"/>
    </source>
</evidence>
<dbReference type="InterPro" id="IPR001471">
    <property type="entry name" value="AP2/ERF_dom"/>
</dbReference>
<name>A0A5J9USF6_9POAL</name>
<dbReference type="AlphaFoldDB" id="A0A5J9USF6"/>
<dbReference type="PANTHER" id="PTHR31190">
    <property type="entry name" value="DNA-BINDING DOMAIN"/>
    <property type="match status" value="1"/>
</dbReference>
<proteinExistence type="predicted"/>
<dbReference type="GO" id="GO:0009873">
    <property type="term" value="P:ethylene-activated signaling pathway"/>
    <property type="evidence" value="ECO:0007669"/>
    <property type="project" value="InterPro"/>
</dbReference>
<dbReference type="GO" id="GO:0003677">
    <property type="term" value="F:DNA binding"/>
    <property type="evidence" value="ECO:0007669"/>
    <property type="project" value="UniProtKB-KW"/>
</dbReference>
<dbReference type="Gene3D" id="3.30.730.10">
    <property type="entry name" value="AP2/ERF domain"/>
    <property type="match status" value="1"/>
</dbReference>
<dbReference type="InterPro" id="IPR044808">
    <property type="entry name" value="ERF_plant"/>
</dbReference>
<comment type="subcellular location">
    <subcellularLocation>
        <location evidence="1">Nucleus</location>
    </subcellularLocation>
</comment>
<evidence type="ECO:0000313" key="9">
    <source>
        <dbReference type="Proteomes" id="UP000324897"/>
    </source>
</evidence>
<feature type="region of interest" description="Disordered" evidence="6">
    <location>
        <begin position="99"/>
        <end position="160"/>
    </location>
</feature>
<feature type="domain" description="AP2/ERF" evidence="7">
    <location>
        <begin position="156"/>
        <end position="213"/>
    </location>
</feature>
<dbReference type="PANTHER" id="PTHR31190:SF421">
    <property type="entry name" value="ETHYLENE-RESPONSIVE TRANSCRIPTION FACTOR ERF110"/>
    <property type="match status" value="1"/>
</dbReference>
<feature type="region of interest" description="Disordered" evidence="6">
    <location>
        <begin position="300"/>
        <end position="357"/>
    </location>
</feature>
<sequence length="357" mass="37722">MCCSTAKVANASGGGGRHRRLAGGEEELEEQAAAAAGTTAWPMLSQNEREMSAMVSALTTVVAGGAPAPVEEMVSPEGAWWEYGQPSPSAYSVAAHEYGAAETPAQQHSPRAVTTTASPGPSEQVLSPPSTDTVGWRRYSVASPPSSTADTSSRRRYRGVRQRPWGKWAAEIRDPHKAARVWLGTFDTAAAAARAYDAAALGFRGSRAKLNFPESATLPSPTPPQTTTARPEAVLESQEAMALGAVGGEYSEYARFLQGAGEPPRFLHETARASQPPAVTKPVAPSSSSSSFPVFFSFGGGDGGGEIDGGRRTISSRRGAAQSTHRRRRRLGRSLGGGRRRRHETRQDDTHTHGSAP</sequence>
<dbReference type="CDD" id="cd00018">
    <property type="entry name" value="AP2"/>
    <property type="match status" value="1"/>
</dbReference>
<evidence type="ECO:0000313" key="8">
    <source>
        <dbReference type="EMBL" id="TVU26693.1"/>
    </source>
</evidence>